<reference evidence="1" key="2">
    <citation type="submission" date="2020-11" db="EMBL/GenBank/DDBJ databases">
        <authorList>
            <person name="McCartney M.A."/>
            <person name="Auch B."/>
            <person name="Kono T."/>
            <person name="Mallez S."/>
            <person name="Becker A."/>
            <person name="Gohl D.M."/>
            <person name="Silverstein K.A.T."/>
            <person name="Koren S."/>
            <person name="Bechman K.B."/>
            <person name="Herman A."/>
            <person name="Abrahante J.E."/>
            <person name="Garbe J."/>
        </authorList>
    </citation>
    <scope>NUCLEOTIDE SEQUENCE</scope>
    <source>
        <strain evidence="1">Duluth1</strain>
        <tissue evidence="1">Whole animal</tissue>
    </source>
</reference>
<keyword evidence="2" id="KW-1185">Reference proteome</keyword>
<sequence length="88" mass="9799">MWFAVEKRCYRNDSDPDSVFTLVLRQTFSAVSPLAKQIVALDPTTKAPSSCKGDFLEGIIEMIIKYNIDPIVAVIVGDCQSAVTFQVW</sequence>
<accession>A0A9D4K3Z0</accession>
<comment type="caution">
    <text evidence="1">The sequence shown here is derived from an EMBL/GenBank/DDBJ whole genome shotgun (WGS) entry which is preliminary data.</text>
</comment>
<evidence type="ECO:0000313" key="1">
    <source>
        <dbReference type="EMBL" id="KAH3832585.1"/>
    </source>
</evidence>
<proteinExistence type="predicted"/>
<protein>
    <submittedName>
        <fullName evidence="1">Uncharacterized protein</fullName>
    </submittedName>
</protein>
<name>A0A9D4K3Z0_DREPO</name>
<evidence type="ECO:0000313" key="2">
    <source>
        <dbReference type="Proteomes" id="UP000828390"/>
    </source>
</evidence>
<reference evidence="1" key="1">
    <citation type="journal article" date="2019" name="bioRxiv">
        <title>The Genome of the Zebra Mussel, Dreissena polymorpha: A Resource for Invasive Species Research.</title>
        <authorList>
            <person name="McCartney M.A."/>
            <person name="Auch B."/>
            <person name="Kono T."/>
            <person name="Mallez S."/>
            <person name="Zhang Y."/>
            <person name="Obille A."/>
            <person name="Becker A."/>
            <person name="Abrahante J.E."/>
            <person name="Garbe J."/>
            <person name="Badalamenti J.P."/>
            <person name="Herman A."/>
            <person name="Mangelson H."/>
            <person name="Liachko I."/>
            <person name="Sullivan S."/>
            <person name="Sone E.D."/>
            <person name="Koren S."/>
            <person name="Silverstein K.A.T."/>
            <person name="Beckman K.B."/>
            <person name="Gohl D.M."/>
        </authorList>
    </citation>
    <scope>NUCLEOTIDE SEQUENCE</scope>
    <source>
        <strain evidence="1">Duluth1</strain>
        <tissue evidence="1">Whole animal</tissue>
    </source>
</reference>
<organism evidence="1 2">
    <name type="scientific">Dreissena polymorpha</name>
    <name type="common">Zebra mussel</name>
    <name type="synonym">Mytilus polymorpha</name>
    <dbReference type="NCBI Taxonomy" id="45954"/>
    <lineage>
        <taxon>Eukaryota</taxon>
        <taxon>Metazoa</taxon>
        <taxon>Spiralia</taxon>
        <taxon>Lophotrochozoa</taxon>
        <taxon>Mollusca</taxon>
        <taxon>Bivalvia</taxon>
        <taxon>Autobranchia</taxon>
        <taxon>Heteroconchia</taxon>
        <taxon>Euheterodonta</taxon>
        <taxon>Imparidentia</taxon>
        <taxon>Neoheterodontei</taxon>
        <taxon>Myida</taxon>
        <taxon>Dreissenoidea</taxon>
        <taxon>Dreissenidae</taxon>
        <taxon>Dreissena</taxon>
    </lineage>
</organism>
<dbReference type="EMBL" id="JAIWYP010000004">
    <property type="protein sequence ID" value="KAH3832585.1"/>
    <property type="molecule type" value="Genomic_DNA"/>
</dbReference>
<dbReference type="AlphaFoldDB" id="A0A9D4K3Z0"/>
<gene>
    <name evidence="1" type="ORF">DPMN_105877</name>
</gene>
<dbReference type="Proteomes" id="UP000828390">
    <property type="component" value="Unassembled WGS sequence"/>
</dbReference>